<accession>A0A8H3E005</accession>
<protein>
    <submittedName>
        <fullName evidence="3">Uncharacterized protein</fullName>
    </submittedName>
</protein>
<feature type="compositionally biased region" description="Polar residues" evidence="1">
    <location>
        <begin position="484"/>
        <end position="494"/>
    </location>
</feature>
<feature type="transmembrane region" description="Helical" evidence="2">
    <location>
        <begin position="121"/>
        <end position="143"/>
    </location>
</feature>
<evidence type="ECO:0000313" key="4">
    <source>
        <dbReference type="Proteomes" id="UP000663827"/>
    </source>
</evidence>
<dbReference type="Proteomes" id="UP000663827">
    <property type="component" value="Unassembled WGS sequence"/>
</dbReference>
<feature type="region of interest" description="Disordered" evidence="1">
    <location>
        <begin position="477"/>
        <end position="498"/>
    </location>
</feature>
<sequence length="600" mass="67530">MVVYALVVGGRIKTGAYGEWLERETATAILIFVRFTLSFFNEFVLTKEFKARNFSCLTINVDEVAAGTRVTPNRTITWRGVLRQRGRNLSLLRARVLGSTWNFLTNSLFRRVIPVETRLQVFTQHIFSLGAVALIILRVVFLLRNSYEDLPSRTIVKPCTPDKQGSDFDRYMTPIIRGVLMSLPGHRKIPRTTPLSTLMMDNPYTVNVSMAQESLHSGSTVEPLNLTWVHTKPDQGDLVDWYGLFFKGGAMGISSGMVDIGYEYRIEKRINNATAQRLLNGSYTGIHRWFMDSGPSFWLGHDSDLLIPYLSPPIQPEYGQYMSFKTQVAQRRFIVSSPLWDSITGSDPTYSTTTFYSSSTIRREPLRVNTTSADSNTTLHATGLIYWPSYLAASKNMIQSQTEGQAPLCEITEDYRTTSTFDILASIGGLLALMQGIHILLFGRPLFWGMFGSKLITPFGLVGRLATNGFKKRLQERYHPPQPSSQAGPWQSDTNDPRATANVDMTQFLLDFVVDMGPASAPVPNREDDDDSSDSDESEYMPVQYLKDVEEAGDVVEFEWRNANESSRYRPSRWSPVIEDTSIQAEHPIVGSSLIGVYTI</sequence>
<dbReference type="EMBL" id="CAJNJQ010001233">
    <property type="protein sequence ID" value="CAE7127980.1"/>
    <property type="molecule type" value="Genomic_DNA"/>
</dbReference>
<evidence type="ECO:0000313" key="3">
    <source>
        <dbReference type="EMBL" id="CAE7127980.1"/>
    </source>
</evidence>
<keyword evidence="2" id="KW-1133">Transmembrane helix</keyword>
<keyword evidence="2" id="KW-0472">Membrane</keyword>
<comment type="caution">
    <text evidence="3">The sequence shown here is derived from an EMBL/GenBank/DDBJ whole genome shotgun (WGS) entry which is preliminary data.</text>
</comment>
<keyword evidence="2" id="KW-0812">Transmembrane</keyword>
<proteinExistence type="predicted"/>
<name>A0A8H3E005_9AGAM</name>
<evidence type="ECO:0000256" key="1">
    <source>
        <dbReference type="SAM" id="MobiDB-lite"/>
    </source>
</evidence>
<gene>
    <name evidence="3" type="ORF">RDB_LOCUS61660</name>
</gene>
<evidence type="ECO:0000256" key="2">
    <source>
        <dbReference type="SAM" id="Phobius"/>
    </source>
</evidence>
<dbReference type="AlphaFoldDB" id="A0A8H3E005"/>
<feature type="transmembrane region" description="Helical" evidence="2">
    <location>
        <begin position="447"/>
        <end position="467"/>
    </location>
</feature>
<organism evidence="3 4">
    <name type="scientific">Rhizoctonia solani</name>
    <dbReference type="NCBI Taxonomy" id="456999"/>
    <lineage>
        <taxon>Eukaryota</taxon>
        <taxon>Fungi</taxon>
        <taxon>Dikarya</taxon>
        <taxon>Basidiomycota</taxon>
        <taxon>Agaricomycotina</taxon>
        <taxon>Agaricomycetes</taxon>
        <taxon>Cantharellales</taxon>
        <taxon>Ceratobasidiaceae</taxon>
        <taxon>Rhizoctonia</taxon>
    </lineage>
</organism>
<feature type="transmembrane region" description="Helical" evidence="2">
    <location>
        <begin position="423"/>
        <end position="441"/>
    </location>
</feature>
<reference evidence="3" key="1">
    <citation type="submission" date="2021-01" db="EMBL/GenBank/DDBJ databases">
        <authorList>
            <person name="Kaushik A."/>
        </authorList>
    </citation>
    <scope>NUCLEOTIDE SEQUENCE</scope>
    <source>
        <strain evidence="3">AG5</strain>
    </source>
</reference>